<dbReference type="RefSeq" id="WP_025815233.1">
    <property type="nucleotide sequence ID" value="NZ_BAIZ01000002.1"/>
</dbReference>
<reference evidence="2 3" key="1">
    <citation type="submission" date="2018-05" db="EMBL/GenBank/DDBJ databases">
        <title>Genomic Encyclopedia of Type Strains, Phase I: the one thousand microbial genomes (KMG-I) project.</title>
        <authorList>
            <person name="Kyrpides N."/>
        </authorList>
    </citation>
    <scope>NUCLEOTIDE SEQUENCE [LARGE SCALE GENOMIC DNA]</scope>
    <source>
        <strain evidence="2 3">DSM 15611</strain>
    </source>
</reference>
<keyword evidence="1" id="KW-1133">Transmembrane helix</keyword>
<evidence type="ECO:0000313" key="3">
    <source>
        <dbReference type="Proteomes" id="UP000248314"/>
    </source>
</evidence>
<keyword evidence="1" id="KW-0472">Membrane</keyword>
<sequence>MSSMYILIGINIIIMVVLILAASYVLKHRHMNYNEAENEIQKINDTELFAFLGKEFGPYIKLLKDHKVVAASYYFHITGMKERMKNAGKDALKSLASLGTMRFTTVEMPTPLLLADDGLHIFELDAEGGVNKHFLLEPSRLENATLSHFVYDKSPKVLGDCARYYMINVPCNGFEYELILCAVAYPTSQIFMFYSKRRKMMCYAAGKRFLKELGDLYPNLRT</sequence>
<keyword evidence="3" id="KW-1185">Reference proteome</keyword>
<accession>A0A318I9F4</accession>
<gene>
    <name evidence="2" type="ORF">EJ73_00358</name>
</gene>
<evidence type="ECO:0000313" key="2">
    <source>
        <dbReference type="EMBL" id="PXX24117.1"/>
    </source>
</evidence>
<dbReference type="EMBL" id="QJJX01000003">
    <property type="protein sequence ID" value="PXX24117.1"/>
    <property type="molecule type" value="Genomic_DNA"/>
</dbReference>
<evidence type="ECO:0000256" key="1">
    <source>
        <dbReference type="SAM" id="Phobius"/>
    </source>
</evidence>
<protein>
    <submittedName>
        <fullName evidence="2">Uncharacterized protein</fullName>
    </submittedName>
</protein>
<dbReference type="AlphaFoldDB" id="A0A318I9F4"/>
<comment type="caution">
    <text evidence="2">The sequence shown here is derived from an EMBL/GenBank/DDBJ whole genome shotgun (WGS) entry which is preliminary data.</text>
</comment>
<organism evidence="2 3">
    <name type="scientific">Hoylesella shahii DSM 15611 = JCM 12083</name>
    <dbReference type="NCBI Taxonomy" id="1122991"/>
    <lineage>
        <taxon>Bacteria</taxon>
        <taxon>Pseudomonadati</taxon>
        <taxon>Bacteroidota</taxon>
        <taxon>Bacteroidia</taxon>
        <taxon>Bacteroidales</taxon>
        <taxon>Prevotellaceae</taxon>
        <taxon>Hoylesella</taxon>
    </lineage>
</organism>
<dbReference type="Proteomes" id="UP000248314">
    <property type="component" value="Unassembled WGS sequence"/>
</dbReference>
<name>A0A318I9F4_9BACT</name>
<dbReference type="OrthoDB" id="1042325at2"/>
<feature type="transmembrane region" description="Helical" evidence="1">
    <location>
        <begin position="6"/>
        <end position="26"/>
    </location>
</feature>
<proteinExistence type="predicted"/>
<keyword evidence="1" id="KW-0812">Transmembrane</keyword>